<feature type="transmembrane region" description="Helical" evidence="8">
    <location>
        <begin position="12"/>
        <end position="31"/>
    </location>
</feature>
<feature type="transmembrane region" description="Helical" evidence="8">
    <location>
        <begin position="119"/>
        <end position="139"/>
    </location>
</feature>
<dbReference type="InterPro" id="IPR037294">
    <property type="entry name" value="ABC_BtuC-like"/>
</dbReference>
<comment type="subcellular location">
    <subcellularLocation>
        <location evidence="1">Cell membrane</location>
        <topology evidence="1">Multi-pass membrane protein</topology>
    </subcellularLocation>
</comment>
<dbReference type="Pfam" id="PF01032">
    <property type="entry name" value="FecCD"/>
    <property type="match status" value="1"/>
</dbReference>
<organism evidence="9 10">
    <name type="scientific">Paenibacillus hemerocallicola</name>
    <dbReference type="NCBI Taxonomy" id="1172614"/>
    <lineage>
        <taxon>Bacteria</taxon>
        <taxon>Bacillati</taxon>
        <taxon>Bacillota</taxon>
        <taxon>Bacilli</taxon>
        <taxon>Bacillales</taxon>
        <taxon>Paenibacillaceae</taxon>
        <taxon>Paenibacillus</taxon>
    </lineage>
</organism>
<dbReference type="FunFam" id="1.10.3470.10:FF:000001">
    <property type="entry name" value="Vitamin B12 ABC transporter permease BtuC"/>
    <property type="match status" value="1"/>
</dbReference>
<evidence type="ECO:0000256" key="3">
    <source>
        <dbReference type="ARBA" id="ARBA00022448"/>
    </source>
</evidence>
<protein>
    <submittedName>
        <fullName evidence="9">Iron ABC transporter permease</fullName>
    </submittedName>
</protein>
<dbReference type="Gene3D" id="1.10.3470.10">
    <property type="entry name" value="ABC transporter involved in vitamin B12 uptake, BtuC"/>
    <property type="match status" value="1"/>
</dbReference>
<dbReference type="GO" id="GO:0022857">
    <property type="term" value="F:transmembrane transporter activity"/>
    <property type="evidence" value="ECO:0007669"/>
    <property type="project" value="InterPro"/>
</dbReference>
<evidence type="ECO:0000256" key="5">
    <source>
        <dbReference type="ARBA" id="ARBA00022692"/>
    </source>
</evidence>
<evidence type="ECO:0000313" key="10">
    <source>
        <dbReference type="Proteomes" id="UP000307943"/>
    </source>
</evidence>
<evidence type="ECO:0000256" key="6">
    <source>
        <dbReference type="ARBA" id="ARBA00022989"/>
    </source>
</evidence>
<feature type="transmembrane region" description="Helical" evidence="8">
    <location>
        <begin position="63"/>
        <end position="82"/>
    </location>
</feature>
<proteinExistence type="inferred from homology"/>
<dbReference type="PANTHER" id="PTHR30472:SF65">
    <property type="entry name" value="SIDEROPHORE TRANSPORT SYSTEM PERMEASE PROTEIN YFIZ-RELATED"/>
    <property type="match status" value="1"/>
</dbReference>
<keyword evidence="6 8" id="KW-1133">Transmembrane helix</keyword>
<name>A0A5C4T7N0_9BACL</name>
<dbReference type="SUPFAM" id="SSF81345">
    <property type="entry name" value="ABC transporter involved in vitamin B12 uptake, BtuC"/>
    <property type="match status" value="1"/>
</dbReference>
<dbReference type="AlphaFoldDB" id="A0A5C4T7N0"/>
<feature type="transmembrane region" description="Helical" evidence="8">
    <location>
        <begin position="309"/>
        <end position="327"/>
    </location>
</feature>
<dbReference type="CDD" id="cd06550">
    <property type="entry name" value="TM_ABC_iron-siderophores_like"/>
    <property type="match status" value="1"/>
</dbReference>
<sequence>MIRSGRGKLAGFAIGLAVVLIALLASILFGLQQFGIRELWLAYSQFDGSNEHLILTTTRVPRALIAAAVGASLAIAGAIMQVLTKNPLASPSLFGINSGAVLFIVVGIAFFGSSLTMGGMIWIAFAGAALTSLLVYGLSIQGSGGFEPIKLTLAGAAVAAFASSVTSGIMLVHKQSLDTALFWMVGSVSGRQLSHLLTVLPYISSGWLLAMLISGSLNVMALGDDSAKSLGQRLPLIRLASMIAVVLLAGSSVSAAGPIAFIGLIVPHLCRFLVGNDHRWLLPYCAVTGAILLVSADLASRFVLMPKEVPVGVATALIGVPFLIYVARRRNHG</sequence>
<reference evidence="9 10" key="1">
    <citation type="submission" date="2019-05" db="EMBL/GenBank/DDBJ databases">
        <title>We sequenced the genome of Paenibacillus hemerocallicola KCTC 33185 for further insight into its adaptation and study the phylogeny of Paenibacillus.</title>
        <authorList>
            <person name="Narsing Rao M.P."/>
        </authorList>
    </citation>
    <scope>NUCLEOTIDE SEQUENCE [LARGE SCALE GENOMIC DNA]</scope>
    <source>
        <strain evidence="9 10">KCTC 33185</strain>
    </source>
</reference>
<feature type="transmembrane region" description="Helical" evidence="8">
    <location>
        <begin position="94"/>
        <end position="113"/>
    </location>
</feature>
<dbReference type="GO" id="GO:0033214">
    <property type="term" value="P:siderophore-iron import into cell"/>
    <property type="evidence" value="ECO:0007669"/>
    <property type="project" value="TreeGrafter"/>
</dbReference>
<dbReference type="PANTHER" id="PTHR30472">
    <property type="entry name" value="FERRIC ENTEROBACTIN TRANSPORT SYSTEM PERMEASE PROTEIN"/>
    <property type="match status" value="1"/>
</dbReference>
<gene>
    <name evidence="9" type="ORF">FE784_18380</name>
</gene>
<evidence type="ECO:0000256" key="1">
    <source>
        <dbReference type="ARBA" id="ARBA00004651"/>
    </source>
</evidence>
<dbReference type="InterPro" id="IPR000522">
    <property type="entry name" value="ABC_transptr_permease_BtuC"/>
</dbReference>
<dbReference type="RefSeq" id="WP_139603739.1">
    <property type="nucleotide sequence ID" value="NZ_VDCQ01000025.1"/>
</dbReference>
<feature type="transmembrane region" description="Helical" evidence="8">
    <location>
        <begin position="151"/>
        <end position="173"/>
    </location>
</feature>
<feature type="transmembrane region" description="Helical" evidence="8">
    <location>
        <begin position="281"/>
        <end position="303"/>
    </location>
</feature>
<keyword evidence="10" id="KW-1185">Reference proteome</keyword>
<keyword evidence="4" id="KW-1003">Cell membrane</keyword>
<evidence type="ECO:0000256" key="8">
    <source>
        <dbReference type="SAM" id="Phobius"/>
    </source>
</evidence>
<keyword evidence="3" id="KW-0813">Transport</keyword>
<evidence type="ECO:0000256" key="7">
    <source>
        <dbReference type="ARBA" id="ARBA00023136"/>
    </source>
</evidence>
<dbReference type="OrthoDB" id="9811721at2"/>
<dbReference type="Proteomes" id="UP000307943">
    <property type="component" value="Unassembled WGS sequence"/>
</dbReference>
<evidence type="ECO:0000256" key="2">
    <source>
        <dbReference type="ARBA" id="ARBA00007935"/>
    </source>
</evidence>
<dbReference type="EMBL" id="VDCQ01000025">
    <property type="protein sequence ID" value="TNJ64865.1"/>
    <property type="molecule type" value="Genomic_DNA"/>
</dbReference>
<comment type="similarity">
    <text evidence="2">Belongs to the binding-protein-dependent transport system permease family. FecCD subfamily.</text>
</comment>
<accession>A0A5C4T7N0</accession>
<feature type="transmembrane region" description="Helical" evidence="8">
    <location>
        <begin position="193"/>
        <end position="213"/>
    </location>
</feature>
<dbReference type="GO" id="GO:0005886">
    <property type="term" value="C:plasma membrane"/>
    <property type="evidence" value="ECO:0007669"/>
    <property type="project" value="UniProtKB-SubCell"/>
</dbReference>
<keyword evidence="5 8" id="KW-0812">Transmembrane</keyword>
<evidence type="ECO:0000313" key="9">
    <source>
        <dbReference type="EMBL" id="TNJ64865.1"/>
    </source>
</evidence>
<evidence type="ECO:0000256" key="4">
    <source>
        <dbReference type="ARBA" id="ARBA00022475"/>
    </source>
</evidence>
<comment type="caution">
    <text evidence="9">The sequence shown here is derived from an EMBL/GenBank/DDBJ whole genome shotgun (WGS) entry which is preliminary data.</text>
</comment>
<keyword evidence="7 8" id="KW-0472">Membrane</keyword>